<protein>
    <submittedName>
        <fullName evidence="2">Dihydroneopterin aldolase</fullName>
    </submittedName>
</protein>
<dbReference type="EMBL" id="RJJR01000011">
    <property type="protein sequence ID" value="RNI35291.1"/>
    <property type="molecule type" value="Genomic_DNA"/>
</dbReference>
<feature type="domain" description="Dihydroneopterin aldolase/epimerase" evidence="1">
    <location>
        <begin position="4"/>
        <end position="113"/>
    </location>
</feature>
<evidence type="ECO:0000313" key="2">
    <source>
        <dbReference type="EMBL" id="RNI35291.1"/>
    </source>
</evidence>
<dbReference type="SUPFAM" id="SSF55620">
    <property type="entry name" value="Tetrahydrobiopterin biosynthesis enzymes-like"/>
    <property type="match status" value="1"/>
</dbReference>
<dbReference type="InterPro" id="IPR043133">
    <property type="entry name" value="GTP-CH-I_C/QueF"/>
</dbReference>
<dbReference type="InterPro" id="IPR006157">
    <property type="entry name" value="FolB_dom"/>
</dbReference>
<proteinExistence type="predicted"/>
<reference evidence="2 3" key="1">
    <citation type="submission" date="2018-11" db="EMBL/GenBank/DDBJ databases">
        <title>Draft genome sequence of Ferruginibacter sp. BO-59.</title>
        <authorList>
            <person name="Im W.T."/>
        </authorList>
    </citation>
    <scope>NUCLEOTIDE SEQUENCE [LARGE SCALE GENOMIC DNA]</scope>
    <source>
        <strain evidence="2 3">BO-59</strain>
    </source>
</reference>
<evidence type="ECO:0000313" key="3">
    <source>
        <dbReference type="Proteomes" id="UP000267223"/>
    </source>
</evidence>
<accession>A0A3M9NC20</accession>
<dbReference type="Gene3D" id="3.30.1130.10">
    <property type="match status" value="1"/>
</dbReference>
<dbReference type="GO" id="GO:0006760">
    <property type="term" value="P:folic acid-containing compound metabolic process"/>
    <property type="evidence" value="ECO:0007669"/>
    <property type="project" value="InterPro"/>
</dbReference>
<dbReference type="RefSeq" id="WP_123121278.1">
    <property type="nucleotide sequence ID" value="NZ_RJJR01000011.1"/>
</dbReference>
<sequence>MIRVQLHNLIFRAFHGIHEEERILGNEYSVEVSLDFPEKAEIIENINDTIDYSIVYGIIQKRMQVPTPLLETVVMLAGNDIHLQFPAVKSISLSLKKLSIPVEGMQGSPEVSWHKEF</sequence>
<dbReference type="OrthoDB" id="9803748at2"/>
<organism evidence="2 3">
    <name type="scientific">Hanamia caeni</name>
    <dbReference type="NCBI Taxonomy" id="2294116"/>
    <lineage>
        <taxon>Bacteria</taxon>
        <taxon>Pseudomonadati</taxon>
        <taxon>Bacteroidota</taxon>
        <taxon>Chitinophagia</taxon>
        <taxon>Chitinophagales</taxon>
        <taxon>Chitinophagaceae</taxon>
        <taxon>Hanamia</taxon>
    </lineage>
</organism>
<gene>
    <name evidence="2" type="ORF">EFY79_13640</name>
</gene>
<keyword evidence="3" id="KW-1185">Reference proteome</keyword>
<dbReference type="Proteomes" id="UP000267223">
    <property type="component" value="Unassembled WGS sequence"/>
</dbReference>
<dbReference type="AlphaFoldDB" id="A0A3M9NC20"/>
<dbReference type="GO" id="GO:0004150">
    <property type="term" value="F:dihydroneopterin aldolase activity"/>
    <property type="evidence" value="ECO:0007669"/>
    <property type="project" value="InterPro"/>
</dbReference>
<comment type="caution">
    <text evidence="2">The sequence shown here is derived from an EMBL/GenBank/DDBJ whole genome shotgun (WGS) entry which is preliminary data.</text>
</comment>
<dbReference type="SMART" id="SM00905">
    <property type="entry name" value="FolB"/>
    <property type="match status" value="1"/>
</dbReference>
<name>A0A3M9NC20_9BACT</name>
<dbReference type="Pfam" id="PF02152">
    <property type="entry name" value="FolB"/>
    <property type="match status" value="1"/>
</dbReference>
<evidence type="ECO:0000259" key="1">
    <source>
        <dbReference type="SMART" id="SM00905"/>
    </source>
</evidence>